<dbReference type="Proteomes" id="UP000001740">
    <property type="component" value="Chromosome"/>
</dbReference>
<reference evidence="1 2" key="1">
    <citation type="journal article" date="2008" name="BMC Genomics">
        <title>Genome sequence and rapid evolution of the rice pathogen Xanthomonas oryzae pv. oryzae PXO99A.</title>
        <authorList>
            <person name="Salzberg S.L."/>
            <person name="Sommer D.D."/>
            <person name="Schatz M.C."/>
            <person name="Phillippy A.M."/>
            <person name="Rabinowicz P.D."/>
            <person name="Tsuge S."/>
            <person name="Furutani A."/>
            <person name="Ochiai H."/>
            <person name="Delcher A.L."/>
            <person name="Kelley D."/>
            <person name="Madupu R."/>
            <person name="Puiu D."/>
            <person name="Radune D."/>
            <person name="Shumway M."/>
            <person name="Trapnell C."/>
            <person name="Aparna G."/>
            <person name="Jha G."/>
            <person name="Pandey A."/>
            <person name="Patil P.B."/>
            <person name="Ishihara H."/>
            <person name="Meyer D.F."/>
            <person name="Szurek B."/>
            <person name="Verdier V."/>
            <person name="Koebnik R."/>
            <person name="Dow J.M."/>
            <person name="Ryan R.P."/>
            <person name="Hirata H."/>
            <person name="Tsuyumu S."/>
            <person name="Won Lee S."/>
            <person name="Seo Y.S."/>
            <person name="Sriariyanum M."/>
            <person name="Ronald P.C."/>
            <person name="Sonti R.V."/>
            <person name="Van Sluys M.A."/>
            <person name="Leach J.E."/>
            <person name="White F.F."/>
            <person name="Bogdanove A.J."/>
        </authorList>
    </citation>
    <scope>NUCLEOTIDE SEQUENCE [LARGE SCALE GENOMIC DNA]</scope>
    <source>
        <strain evidence="1 2">PXO99A</strain>
    </source>
</reference>
<dbReference type="HOGENOM" id="CLU_2686906_0_0_6"/>
<name>A0A0K0GR06_XANOP</name>
<evidence type="ECO:0000313" key="1">
    <source>
        <dbReference type="EMBL" id="ACD61408.1"/>
    </source>
</evidence>
<organism evidence="1 2">
    <name type="scientific">Xanthomonas oryzae pv. oryzae (strain PXO99A)</name>
    <dbReference type="NCBI Taxonomy" id="360094"/>
    <lineage>
        <taxon>Bacteria</taxon>
        <taxon>Pseudomonadati</taxon>
        <taxon>Pseudomonadota</taxon>
        <taxon>Gammaproteobacteria</taxon>
        <taxon>Lysobacterales</taxon>
        <taxon>Lysobacteraceae</taxon>
        <taxon>Xanthomonas</taxon>
    </lineage>
</organism>
<proteinExistence type="predicted"/>
<dbReference type="EMBL" id="CP000967">
    <property type="protein sequence ID" value="ACD61408.1"/>
    <property type="molecule type" value="Genomic_DNA"/>
</dbReference>
<evidence type="ECO:0000313" key="2">
    <source>
        <dbReference type="Proteomes" id="UP000001740"/>
    </source>
</evidence>
<dbReference type="AlphaFoldDB" id="A0A0K0GR06"/>
<sequence>MPPIGLQSLGRTIEHRGQRLSISDATDTANASFGCALGKRIRQVDQMHCRVRCLHAEDRHLVVSCRYDPTCDWSAR</sequence>
<dbReference type="KEGG" id="xop:PXO_02806"/>
<accession>A0A0K0GR06</accession>
<gene>
    <name evidence="1" type="ordered locus">PXO_02806</name>
</gene>
<protein>
    <submittedName>
        <fullName evidence="1">Uncharacterized protein</fullName>
    </submittedName>
</protein>